<protein>
    <submittedName>
        <fullName evidence="3">Fumarylacetoacetate hydrolase family protein</fullName>
    </submittedName>
</protein>
<name>A0A5C4JVH2_9HYPH</name>
<dbReference type="PANTHER" id="PTHR11820:SF90">
    <property type="entry name" value="FLUTATHIONE S-TRANSFERASE"/>
    <property type="match status" value="1"/>
</dbReference>
<sequence>MTKEALFPSPAWPTIPVEGESAGYPVHRIFCVGRNYAAHAAEMGVEVDREAPFYFTKSALMAQPSDTTIAYPPGTENFHYEMELVIVIGSPVFRADRTAAQAAIYGYACGLDMTRRDLQLAARAKQRPWDLGKDVEQSAVIAGITKAKAFGALGPQRIHLEVNGEVKQDAHLSDLIWKVDEIVSDLSKFYHLAPGDVIMTGTPAGVGPVVSGDVITGGIEGLQPVKLSIGAAE</sequence>
<dbReference type="GO" id="GO:0018773">
    <property type="term" value="F:acetylpyruvate hydrolase activity"/>
    <property type="evidence" value="ECO:0007669"/>
    <property type="project" value="TreeGrafter"/>
</dbReference>
<dbReference type="InterPro" id="IPR011234">
    <property type="entry name" value="Fumarylacetoacetase-like_C"/>
</dbReference>
<dbReference type="RefSeq" id="WP_138747250.1">
    <property type="nucleotide sequence ID" value="NZ_VCLB01000002.1"/>
</dbReference>
<dbReference type="AlphaFoldDB" id="A0A5C4JVH2"/>
<dbReference type="EMBL" id="VCLB01000002">
    <property type="protein sequence ID" value="TNB49220.1"/>
    <property type="molecule type" value="Genomic_DNA"/>
</dbReference>
<dbReference type="InterPro" id="IPR036663">
    <property type="entry name" value="Fumarylacetoacetase_C_sf"/>
</dbReference>
<dbReference type="SUPFAM" id="SSF56529">
    <property type="entry name" value="FAH"/>
    <property type="match status" value="1"/>
</dbReference>
<dbReference type="Pfam" id="PF01557">
    <property type="entry name" value="FAA_hydrolase"/>
    <property type="match status" value="1"/>
</dbReference>
<evidence type="ECO:0000313" key="4">
    <source>
        <dbReference type="Proteomes" id="UP000307874"/>
    </source>
</evidence>
<evidence type="ECO:0000313" key="3">
    <source>
        <dbReference type="EMBL" id="TNB49220.1"/>
    </source>
</evidence>
<proteinExistence type="predicted"/>
<feature type="domain" description="Fumarylacetoacetase-like C-terminal" evidence="2">
    <location>
        <begin position="29"/>
        <end position="224"/>
    </location>
</feature>
<reference evidence="3 4" key="2">
    <citation type="submission" date="2019-06" db="EMBL/GenBank/DDBJ databases">
        <title>Martelella lutilitoris sp. nov., isolated from a tidal mudflat.</title>
        <authorList>
            <person name="Kim Y.-J."/>
        </authorList>
    </citation>
    <scope>NUCLEOTIDE SEQUENCE [LARGE SCALE GENOMIC DNA]</scope>
    <source>
        <strain evidence="3 4">GH2-6</strain>
    </source>
</reference>
<keyword evidence="3" id="KW-0378">Hydrolase</keyword>
<organism evidence="3 4">
    <name type="scientific">Martelella lutilitoris</name>
    <dbReference type="NCBI Taxonomy" id="2583532"/>
    <lineage>
        <taxon>Bacteria</taxon>
        <taxon>Pseudomonadati</taxon>
        <taxon>Pseudomonadota</taxon>
        <taxon>Alphaproteobacteria</taxon>
        <taxon>Hyphomicrobiales</taxon>
        <taxon>Aurantimonadaceae</taxon>
        <taxon>Martelella</taxon>
    </lineage>
</organism>
<gene>
    <name evidence="3" type="ORF">FF124_04310</name>
</gene>
<keyword evidence="1" id="KW-0479">Metal-binding</keyword>
<dbReference type="GO" id="GO:0046872">
    <property type="term" value="F:metal ion binding"/>
    <property type="evidence" value="ECO:0007669"/>
    <property type="project" value="UniProtKB-KW"/>
</dbReference>
<dbReference type="Gene3D" id="3.90.850.10">
    <property type="entry name" value="Fumarylacetoacetase-like, C-terminal domain"/>
    <property type="match status" value="1"/>
</dbReference>
<evidence type="ECO:0000256" key="1">
    <source>
        <dbReference type="ARBA" id="ARBA00022723"/>
    </source>
</evidence>
<keyword evidence="4" id="KW-1185">Reference proteome</keyword>
<reference evidence="3 4" key="1">
    <citation type="submission" date="2019-05" db="EMBL/GenBank/DDBJ databases">
        <authorList>
            <person name="Lee S.D."/>
        </authorList>
    </citation>
    <scope>NUCLEOTIDE SEQUENCE [LARGE SCALE GENOMIC DNA]</scope>
    <source>
        <strain evidence="3 4">GH2-6</strain>
    </source>
</reference>
<dbReference type="Proteomes" id="UP000307874">
    <property type="component" value="Unassembled WGS sequence"/>
</dbReference>
<comment type="caution">
    <text evidence="3">The sequence shown here is derived from an EMBL/GenBank/DDBJ whole genome shotgun (WGS) entry which is preliminary data.</text>
</comment>
<accession>A0A5C4JVH2</accession>
<evidence type="ECO:0000259" key="2">
    <source>
        <dbReference type="Pfam" id="PF01557"/>
    </source>
</evidence>
<dbReference type="OrthoDB" id="5197601at2"/>
<dbReference type="PANTHER" id="PTHR11820">
    <property type="entry name" value="ACYLPYRUVASE"/>
    <property type="match status" value="1"/>
</dbReference>